<dbReference type="GO" id="GO:1990904">
    <property type="term" value="C:ribonucleoprotein complex"/>
    <property type="evidence" value="ECO:0007669"/>
    <property type="project" value="TreeGrafter"/>
</dbReference>
<sequence length="152" mass="16932">QGFCFGFVEFETSSCKQSALEVKTSPITIGDRQVVIEEKKTNRGNSGGGRGRYLEEEEVLETKVSKEDVVVVVGEEEVMVEMSFLVDQIAQTDGVEEKLTKEFLKTESVEGEEEDVAGLAVVVHLDFACKSRVNGVDQMQQRHTIKNRDQSL</sequence>
<dbReference type="PANTHER" id="PTHR10693">
    <property type="entry name" value="RAS GTPASE-ACTIVATING PROTEIN-BINDING PROTEIN"/>
    <property type="match status" value="1"/>
</dbReference>
<dbReference type="GO" id="GO:0003729">
    <property type="term" value="F:mRNA binding"/>
    <property type="evidence" value="ECO:0007669"/>
    <property type="project" value="TreeGrafter"/>
</dbReference>
<protein>
    <submittedName>
        <fullName evidence="1">Uncharacterized protein</fullName>
    </submittedName>
</protein>
<feature type="non-terminal residue" evidence="1">
    <location>
        <position position="152"/>
    </location>
</feature>
<dbReference type="GO" id="GO:0005829">
    <property type="term" value="C:cytosol"/>
    <property type="evidence" value="ECO:0007669"/>
    <property type="project" value="TreeGrafter"/>
</dbReference>
<comment type="caution">
    <text evidence="1">The sequence shown here is derived from an EMBL/GenBank/DDBJ whole genome shotgun (WGS) entry which is preliminary data.</text>
</comment>
<dbReference type="OrthoDB" id="339151at2759"/>
<dbReference type="InterPro" id="IPR039539">
    <property type="entry name" value="Ras_GTPase_bind_prot"/>
</dbReference>
<accession>A0A8X7SK01</accession>
<reference evidence="1 2" key="1">
    <citation type="submission" date="2020-02" db="EMBL/GenBank/DDBJ databases">
        <authorList>
            <person name="Ma Q."/>
            <person name="Huang Y."/>
            <person name="Song X."/>
            <person name="Pei D."/>
        </authorList>
    </citation>
    <scope>NUCLEOTIDE SEQUENCE [LARGE SCALE GENOMIC DNA]</scope>
    <source>
        <strain evidence="1">Sxm20200214</strain>
        <tissue evidence="1">Leaf</tissue>
    </source>
</reference>
<evidence type="ECO:0000313" key="1">
    <source>
        <dbReference type="EMBL" id="KAG2305574.1"/>
    </source>
</evidence>
<evidence type="ECO:0000313" key="2">
    <source>
        <dbReference type="Proteomes" id="UP000886595"/>
    </source>
</evidence>
<dbReference type="Proteomes" id="UP000886595">
    <property type="component" value="Unassembled WGS sequence"/>
</dbReference>
<organism evidence="1 2">
    <name type="scientific">Brassica carinata</name>
    <name type="common">Ethiopian mustard</name>
    <name type="synonym">Abyssinian cabbage</name>
    <dbReference type="NCBI Taxonomy" id="52824"/>
    <lineage>
        <taxon>Eukaryota</taxon>
        <taxon>Viridiplantae</taxon>
        <taxon>Streptophyta</taxon>
        <taxon>Embryophyta</taxon>
        <taxon>Tracheophyta</taxon>
        <taxon>Spermatophyta</taxon>
        <taxon>Magnoliopsida</taxon>
        <taxon>eudicotyledons</taxon>
        <taxon>Gunneridae</taxon>
        <taxon>Pentapetalae</taxon>
        <taxon>rosids</taxon>
        <taxon>malvids</taxon>
        <taxon>Brassicales</taxon>
        <taxon>Brassicaceae</taxon>
        <taxon>Brassiceae</taxon>
        <taxon>Brassica</taxon>
    </lineage>
</organism>
<gene>
    <name evidence="1" type="ORF">Bca52824_034225</name>
</gene>
<dbReference type="AlphaFoldDB" id="A0A8X7SK01"/>
<dbReference type="PANTHER" id="PTHR10693:SF75">
    <property type="entry name" value="NUCLEAR TRANSPORT FACTOR 2"/>
    <property type="match status" value="1"/>
</dbReference>
<dbReference type="EMBL" id="JAAMPC010000007">
    <property type="protein sequence ID" value="KAG2305574.1"/>
    <property type="molecule type" value="Genomic_DNA"/>
</dbReference>
<proteinExistence type="predicted"/>
<name>A0A8X7SK01_BRACI</name>
<keyword evidence="2" id="KW-1185">Reference proteome</keyword>